<dbReference type="AlphaFoldDB" id="A0A7S3PGR1"/>
<feature type="compositionally biased region" description="Low complexity" evidence="3">
    <location>
        <begin position="257"/>
        <end position="281"/>
    </location>
</feature>
<dbReference type="EMBL" id="HBIN01006694">
    <property type="protein sequence ID" value="CAE0434602.1"/>
    <property type="molecule type" value="Transcribed_RNA"/>
</dbReference>
<dbReference type="InterPro" id="IPR050342">
    <property type="entry name" value="HMGB"/>
</dbReference>
<protein>
    <recommendedName>
        <fullName evidence="4">HMG box domain-containing protein</fullName>
    </recommendedName>
</protein>
<dbReference type="GO" id="GO:0005634">
    <property type="term" value="C:nucleus"/>
    <property type="evidence" value="ECO:0007669"/>
    <property type="project" value="UniProtKB-UniRule"/>
</dbReference>
<organism evidence="5">
    <name type="scientific">Aplanochytrium stocchinoi</name>
    <dbReference type="NCBI Taxonomy" id="215587"/>
    <lineage>
        <taxon>Eukaryota</taxon>
        <taxon>Sar</taxon>
        <taxon>Stramenopiles</taxon>
        <taxon>Bigyra</taxon>
        <taxon>Labyrinthulomycetes</taxon>
        <taxon>Thraustochytrida</taxon>
        <taxon>Thraustochytriidae</taxon>
        <taxon>Aplanochytrium</taxon>
    </lineage>
</organism>
<evidence type="ECO:0000259" key="4">
    <source>
        <dbReference type="PROSITE" id="PS50118"/>
    </source>
</evidence>
<feature type="domain" description="HMG box" evidence="4">
    <location>
        <begin position="166"/>
        <end position="231"/>
    </location>
</feature>
<dbReference type="InterPro" id="IPR009071">
    <property type="entry name" value="HMG_box_dom"/>
</dbReference>
<dbReference type="Pfam" id="PF00505">
    <property type="entry name" value="HMG_box"/>
    <property type="match status" value="2"/>
</dbReference>
<name>A0A7S3PGR1_9STRA</name>
<feature type="DNA-binding region" description="HMG box" evidence="2">
    <location>
        <begin position="166"/>
        <end position="231"/>
    </location>
</feature>
<reference evidence="5" key="1">
    <citation type="submission" date="2021-01" db="EMBL/GenBank/DDBJ databases">
        <authorList>
            <person name="Corre E."/>
            <person name="Pelletier E."/>
            <person name="Niang G."/>
            <person name="Scheremetjew M."/>
            <person name="Finn R."/>
            <person name="Kale V."/>
            <person name="Holt S."/>
            <person name="Cochrane G."/>
            <person name="Meng A."/>
            <person name="Brown T."/>
            <person name="Cohen L."/>
        </authorList>
    </citation>
    <scope>NUCLEOTIDE SEQUENCE</scope>
    <source>
        <strain evidence="5">GSBS06</strain>
    </source>
</reference>
<dbReference type="SMART" id="SM00398">
    <property type="entry name" value="HMG"/>
    <property type="match status" value="2"/>
</dbReference>
<evidence type="ECO:0000256" key="1">
    <source>
        <dbReference type="ARBA" id="ARBA00023125"/>
    </source>
</evidence>
<feature type="region of interest" description="Disordered" evidence="3">
    <location>
        <begin position="1"/>
        <end position="73"/>
    </location>
</feature>
<feature type="compositionally biased region" description="Basic residues" evidence="3">
    <location>
        <begin position="235"/>
        <end position="247"/>
    </location>
</feature>
<dbReference type="SUPFAM" id="SSF47095">
    <property type="entry name" value="HMG-box"/>
    <property type="match status" value="2"/>
</dbReference>
<dbReference type="GO" id="GO:0003677">
    <property type="term" value="F:DNA binding"/>
    <property type="evidence" value="ECO:0007669"/>
    <property type="project" value="UniProtKB-UniRule"/>
</dbReference>
<feature type="compositionally biased region" description="Acidic residues" evidence="3">
    <location>
        <begin position="1"/>
        <end position="11"/>
    </location>
</feature>
<keyword evidence="1 2" id="KW-0238">DNA-binding</keyword>
<gene>
    <name evidence="5" type="ORF">ASTO00021_LOCUS4897</name>
</gene>
<evidence type="ECO:0000256" key="2">
    <source>
        <dbReference type="PROSITE-ProRule" id="PRU00267"/>
    </source>
</evidence>
<evidence type="ECO:0000313" key="5">
    <source>
        <dbReference type="EMBL" id="CAE0434602.1"/>
    </source>
</evidence>
<feature type="domain" description="HMG box" evidence="4">
    <location>
        <begin position="69"/>
        <end position="137"/>
    </location>
</feature>
<feature type="DNA-binding region" description="HMG box" evidence="2">
    <location>
        <begin position="69"/>
        <end position="137"/>
    </location>
</feature>
<dbReference type="PROSITE" id="PS50118">
    <property type="entry name" value="HMG_BOX_2"/>
    <property type="match status" value="2"/>
</dbReference>
<feature type="region of interest" description="Disordered" evidence="3">
    <location>
        <begin position="202"/>
        <end position="281"/>
    </location>
</feature>
<dbReference type="Gene3D" id="1.10.30.10">
    <property type="entry name" value="High mobility group box domain"/>
    <property type="match status" value="2"/>
</dbReference>
<evidence type="ECO:0000256" key="3">
    <source>
        <dbReference type="SAM" id="MobiDB-lite"/>
    </source>
</evidence>
<feature type="compositionally biased region" description="Basic and acidic residues" evidence="3">
    <location>
        <begin position="144"/>
        <end position="155"/>
    </location>
</feature>
<dbReference type="PRINTS" id="PR00886">
    <property type="entry name" value="HIGHMOBLTY12"/>
</dbReference>
<keyword evidence="2" id="KW-0539">Nucleus</keyword>
<feature type="region of interest" description="Disordered" evidence="3">
    <location>
        <begin position="144"/>
        <end position="169"/>
    </location>
</feature>
<feature type="compositionally biased region" description="Acidic residues" evidence="3">
    <location>
        <begin position="19"/>
        <end position="41"/>
    </location>
</feature>
<feature type="compositionally biased region" description="Basic and acidic residues" evidence="3">
    <location>
        <begin position="207"/>
        <end position="234"/>
    </location>
</feature>
<dbReference type="PANTHER" id="PTHR48112">
    <property type="entry name" value="HIGH MOBILITY GROUP PROTEIN DSP1"/>
    <property type="match status" value="1"/>
</dbReference>
<dbReference type="InterPro" id="IPR036910">
    <property type="entry name" value="HMG_box_dom_sf"/>
</dbReference>
<sequence>MQGEESSDDSDFLAGESSSSEDESVAEGEFDESDIDYESGEDPDKPKRKRKKRGAGGNKGPPRYDPLAPKRPLSEYMLFNQEMNPKIRAEDPTLPITEVSKKVGALWKTIDSETKAKYAEMAANIKAKYEEALSRYIPSEGYDQRGRLIKEDTPAAKKAKKDPSMPKPARSAYAYYAAEMRDSGKFEGTAQEISKKMGAAWKELDEDAKKPWTEKSAKDKKRYKEEIKAWEAKNGKKAKDKGKGKAKKEKDADADEGSGSSSSSGSGSSSDSSSSSGSDSD</sequence>
<accession>A0A7S3PGR1</accession>
<proteinExistence type="predicted"/>